<evidence type="ECO:0000313" key="6">
    <source>
        <dbReference type="Proteomes" id="UP001201985"/>
    </source>
</evidence>
<dbReference type="RefSeq" id="WP_241792994.1">
    <property type="nucleotide sequence ID" value="NZ_JALBUU010000004.1"/>
</dbReference>
<gene>
    <name evidence="5" type="ORF">MON41_12625</name>
</gene>
<dbReference type="SUPFAM" id="SSF51197">
    <property type="entry name" value="Clavaminate synthase-like"/>
    <property type="match status" value="1"/>
</dbReference>
<dbReference type="Proteomes" id="UP001201985">
    <property type="component" value="Unassembled WGS sequence"/>
</dbReference>
<keyword evidence="5" id="KW-0223">Dioxygenase</keyword>
<evidence type="ECO:0000259" key="4">
    <source>
        <dbReference type="Pfam" id="PF02668"/>
    </source>
</evidence>
<dbReference type="PANTHER" id="PTHR10696">
    <property type="entry name" value="GAMMA-BUTYROBETAINE HYDROXYLASE-RELATED"/>
    <property type="match status" value="1"/>
</dbReference>
<evidence type="ECO:0000256" key="1">
    <source>
        <dbReference type="ARBA" id="ARBA00001954"/>
    </source>
</evidence>
<proteinExistence type="predicted"/>
<evidence type="ECO:0000256" key="2">
    <source>
        <dbReference type="ARBA" id="ARBA00023002"/>
    </source>
</evidence>
<dbReference type="GO" id="GO:0051213">
    <property type="term" value="F:dioxygenase activity"/>
    <property type="evidence" value="ECO:0007669"/>
    <property type="project" value="UniProtKB-KW"/>
</dbReference>
<evidence type="ECO:0000256" key="3">
    <source>
        <dbReference type="ARBA" id="ARBA00023194"/>
    </source>
</evidence>
<name>A0ABS9W5N4_9PROT</name>
<feature type="domain" description="TauD/TfdA-like" evidence="4">
    <location>
        <begin position="53"/>
        <end position="312"/>
    </location>
</feature>
<dbReference type="Gene3D" id="3.60.130.10">
    <property type="entry name" value="Clavaminate synthase-like"/>
    <property type="match status" value="1"/>
</dbReference>
<evidence type="ECO:0000313" key="5">
    <source>
        <dbReference type="EMBL" id="MCI0754602.1"/>
    </source>
</evidence>
<dbReference type="InterPro" id="IPR003819">
    <property type="entry name" value="TauD/TfdA-like"/>
</dbReference>
<protein>
    <submittedName>
        <fullName evidence="5">TauD/TfdA family dioxygenase</fullName>
    </submittedName>
</protein>
<comment type="cofactor">
    <cofactor evidence="1">
        <name>Fe(2+)</name>
        <dbReference type="ChEBI" id="CHEBI:29033"/>
    </cofactor>
</comment>
<accession>A0ABS9W5N4</accession>
<dbReference type="InterPro" id="IPR042098">
    <property type="entry name" value="TauD-like_sf"/>
</dbReference>
<dbReference type="Pfam" id="PF02668">
    <property type="entry name" value="TauD"/>
    <property type="match status" value="1"/>
</dbReference>
<dbReference type="EMBL" id="JALBUU010000004">
    <property type="protein sequence ID" value="MCI0754602.1"/>
    <property type="molecule type" value="Genomic_DNA"/>
</dbReference>
<organism evidence="5 6">
    <name type="scientific">Teichococcus vastitatis</name>
    <dbReference type="NCBI Taxonomy" id="2307076"/>
    <lineage>
        <taxon>Bacteria</taxon>
        <taxon>Pseudomonadati</taxon>
        <taxon>Pseudomonadota</taxon>
        <taxon>Alphaproteobacteria</taxon>
        <taxon>Acetobacterales</taxon>
        <taxon>Roseomonadaceae</taxon>
        <taxon>Roseomonas</taxon>
    </lineage>
</organism>
<keyword evidence="3" id="KW-0045">Antibiotic biosynthesis</keyword>
<keyword evidence="6" id="KW-1185">Reference proteome</keyword>
<sequence>MASSPSFRPVGHPVGGAAAWLGRDLRNTTAWQHTLSAGAVEELAAALAAVQARGLTPPRITREDFPLPRLAATLDGLLSEARDGRGFFLLRGLPAERFDEAEREILFWGIGTHLGRAVSQNAHGQLLGHVFDQGRTHAMANTRGYQTKADLTFHTDRCDLVGLLCQRAAMQGGESSVVSTAAIHDEILRRRPDLLPLLYRGFHYGEREAADNPRGVSAARIPVFSETDGVVSCRFIRRAIDLAETRGVSVTPAEREALDLMTALTEDPDFRLDMMLRPGDMQFCNNYRTAHARTAFEDWPEAPRKRLMVRLWLSFREAWPLAEDFGEHEGIPYRPEAGAAPAPASAG</sequence>
<dbReference type="InterPro" id="IPR050411">
    <property type="entry name" value="AlphaKG_dependent_hydroxylases"/>
</dbReference>
<reference evidence="5 6" key="1">
    <citation type="submission" date="2022-03" db="EMBL/GenBank/DDBJ databases">
        <title>Complete genome analysis of Roseomonas KG 17.1 : a prolific producer of plant growth promoters.</title>
        <authorList>
            <person name="Saadouli I."/>
            <person name="Najjari A."/>
            <person name="Mosbah A."/>
            <person name="Ouzari H.I."/>
        </authorList>
    </citation>
    <scope>NUCLEOTIDE SEQUENCE [LARGE SCALE GENOMIC DNA]</scope>
    <source>
        <strain evidence="5 6">KG17-1</strain>
    </source>
</reference>
<keyword evidence="2" id="KW-0560">Oxidoreductase</keyword>
<dbReference type="PANTHER" id="PTHR10696:SF56">
    <property type="entry name" value="TAUD_TFDA-LIKE DOMAIN-CONTAINING PROTEIN"/>
    <property type="match status" value="1"/>
</dbReference>
<comment type="caution">
    <text evidence="5">The sequence shown here is derived from an EMBL/GenBank/DDBJ whole genome shotgun (WGS) entry which is preliminary data.</text>
</comment>